<comment type="caution">
    <text evidence="1">The sequence shown here is derived from an EMBL/GenBank/DDBJ whole genome shotgun (WGS) entry which is preliminary data.</text>
</comment>
<dbReference type="OrthoDB" id="7351360at2"/>
<sequence>MGLGRAGDRALGLPAVRLPAALLGLALLGGCSSASDLVGAVTGTAAAAGSGNPAVGIAIGVGARAVADWGLRRVSRDWHRTEQEAIAAAAAGLPPGEAGPWKVRHSLPFGAKQGEVRVLRAIDTPLAACREIAFSVDQDDPASRAWYLTSLCRDGTGWRWAAAEPAVGRWGSLQ</sequence>
<evidence type="ECO:0000313" key="1">
    <source>
        <dbReference type="EMBL" id="TDH58289.1"/>
    </source>
</evidence>
<dbReference type="EMBL" id="SMSJ01000134">
    <property type="protein sequence ID" value="TDH58289.1"/>
    <property type="molecule type" value="Genomic_DNA"/>
</dbReference>
<name>A0A4R5Q711_9PROT</name>
<dbReference type="Proteomes" id="UP000295096">
    <property type="component" value="Unassembled WGS sequence"/>
</dbReference>
<keyword evidence="2" id="KW-1185">Reference proteome</keyword>
<gene>
    <name evidence="1" type="ORF">E2C06_33300</name>
</gene>
<organism evidence="1 2">
    <name type="scientific">Dankookia rubra</name>
    <dbReference type="NCBI Taxonomy" id="1442381"/>
    <lineage>
        <taxon>Bacteria</taxon>
        <taxon>Pseudomonadati</taxon>
        <taxon>Pseudomonadota</taxon>
        <taxon>Alphaproteobacteria</taxon>
        <taxon>Acetobacterales</taxon>
        <taxon>Roseomonadaceae</taxon>
        <taxon>Dankookia</taxon>
    </lineage>
</organism>
<dbReference type="AlphaFoldDB" id="A0A4R5Q711"/>
<reference evidence="1 2" key="1">
    <citation type="journal article" date="2016" name="J. Microbiol.">
        <title>Dankookia rubra gen. nov., sp. nov., an alphaproteobacterium isolated from sediment of a shallow stream.</title>
        <authorList>
            <person name="Kim W.H."/>
            <person name="Kim D.H."/>
            <person name="Kang K."/>
            <person name="Ahn T.Y."/>
        </authorList>
    </citation>
    <scope>NUCLEOTIDE SEQUENCE [LARGE SCALE GENOMIC DNA]</scope>
    <source>
        <strain evidence="1 2">JCM30602</strain>
    </source>
</reference>
<proteinExistence type="predicted"/>
<protein>
    <recommendedName>
        <fullName evidence="3">Surface antigen domain-containing protein</fullName>
    </recommendedName>
</protein>
<evidence type="ECO:0000313" key="2">
    <source>
        <dbReference type="Proteomes" id="UP000295096"/>
    </source>
</evidence>
<accession>A0A4R5Q711</accession>
<evidence type="ECO:0008006" key="3">
    <source>
        <dbReference type="Google" id="ProtNLM"/>
    </source>
</evidence>
<dbReference type="PROSITE" id="PS51257">
    <property type="entry name" value="PROKAR_LIPOPROTEIN"/>
    <property type="match status" value="1"/>
</dbReference>